<sequence>MRLFAPLFTKRQIGAHLSKKGGNVHGEGR</sequence>
<dbReference type="EMBL" id="FNBG01000015">
    <property type="protein sequence ID" value="SDF71095.1"/>
    <property type="molecule type" value="Genomic_DNA"/>
</dbReference>
<reference evidence="1 2" key="1">
    <citation type="submission" date="2016-10" db="EMBL/GenBank/DDBJ databases">
        <authorList>
            <person name="de Groot N.N."/>
        </authorList>
    </citation>
    <scope>NUCLEOTIDE SEQUENCE [LARGE SCALE GENOMIC DNA]</scope>
    <source>
        <strain evidence="1 2">DSM 28129</strain>
    </source>
</reference>
<dbReference type="Proteomes" id="UP000198972">
    <property type="component" value="Unassembled WGS sequence"/>
</dbReference>
<accession>A0A1G7NAH6</accession>
<evidence type="ECO:0000313" key="2">
    <source>
        <dbReference type="Proteomes" id="UP000198972"/>
    </source>
</evidence>
<gene>
    <name evidence="1" type="ORF">SAMN04488542_11586</name>
</gene>
<organism evidence="1 2">
    <name type="scientific">Fontibacillus panacisegetis</name>
    <dbReference type="NCBI Taxonomy" id="670482"/>
    <lineage>
        <taxon>Bacteria</taxon>
        <taxon>Bacillati</taxon>
        <taxon>Bacillota</taxon>
        <taxon>Bacilli</taxon>
        <taxon>Bacillales</taxon>
        <taxon>Paenibacillaceae</taxon>
        <taxon>Fontibacillus</taxon>
    </lineage>
</organism>
<protein>
    <submittedName>
        <fullName evidence="1">Uncharacterized protein</fullName>
    </submittedName>
</protein>
<name>A0A1G7NAH6_9BACL</name>
<keyword evidence="2" id="KW-1185">Reference proteome</keyword>
<proteinExistence type="predicted"/>
<evidence type="ECO:0000313" key="1">
    <source>
        <dbReference type="EMBL" id="SDF71095.1"/>
    </source>
</evidence>
<dbReference type="AlphaFoldDB" id="A0A1G7NAH6"/>